<dbReference type="AlphaFoldDB" id="A0A498SS75"/>
<dbReference type="InterPro" id="IPR018244">
    <property type="entry name" value="Allrgn_V5/Tpx1_CS"/>
</dbReference>
<dbReference type="SUPFAM" id="SSF55797">
    <property type="entry name" value="PR-1-like"/>
    <property type="match status" value="1"/>
</dbReference>
<keyword evidence="4" id="KW-1185">Reference proteome</keyword>
<dbReference type="Proteomes" id="UP000276991">
    <property type="component" value="Unassembled WGS sequence"/>
</dbReference>
<accession>A0A498SS75</accession>
<dbReference type="SMART" id="SM00198">
    <property type="entry name" value="SCP"/>
    <property type="match status" value="1"/>
</dbReference>
<dbReference type="GO" id="GO:0005576">
    <property type="term" value="C:extracellular region"/>
    <property type="evidence" value="ECO:0007669"/>
    <property type="project" value="InterPro"/>
</dbReference>
<dbReference type="EMBL" id="UPTC01003907">
    <property type="protein sequence ID" value="VBB34687.1"/>
    <property type="molecule type" value="Genomic_DNA"/>
</dbReference>
<reference evidence="3 4" key="1">
    <citation type="submission" date="2018-08" db="EMBL/GenBank/DDBJ databases">
        <authorList>
            <person name="Laetsch R D."/>
            <person name="Stevens L."/>
            <person name="Kumar S."/>
            <person name="Blaxter L. M."/>
        </authorList>
    </citation>
    <scope>NUCLEOTIDE SEQUENCE [LARGE SCALE GENOMIC DNA]</scope>
</reference>
<dbReference type="PROSITE" id="PS01010">
    <property type="entry name" value="CRISP_2"/>
    <property type="match status" value="1"/>
</dbReference>
<proteinExistence type="predicted"/>
<feature type="signal peptide" evidence="1">
    <location>
        <begin position="1"/>
        <end position="16"/>
    </location>
</feature>
<evidence type="ECO:0000313" key="3">
    <source>
        <dbReference type="EMBL" id="VBB34687.1"/>
    </source>
</evidence>
<protein>
    <recommendedName>
        <fullName evidence="2">SCP domain-containing protein</fullName>
    </recommendedName>
</protein>
<dbReference type="Gene3D" id="3.40.33.10">
    <property type="entry name" value="CAP"/>
    <property type="match status" value="2"/>
</dbReference>
<dbReference type="OrthoDB" id="5874910at2759"/>
<dbReference type="InterPro" id="IPR035940">
    <property type="entry name" value="CAP_sf"/>
</dbReference>
<evidence type="ECO:0000259" key="2">
    <source>
        <dbReference type="SMART" id="SM00198"/>
    </source>
</evidence>
<feature type="domain" description="SCP" evidence="2">
    <location>
        <begin position="20"/>
        <end position="97"/>
    </location>
</feature>
<evidence type="ECO:0000313" key="4">
    <source>
        <dbReference type="Proteomes" id="UP000276991"/>
    </source>
</evidence>
<name>A0A498SS75_ACAVI</name>
<dbReference type="InterPro" id="IPR014044">
    <property type="entry name" value="CAP_dom"/>
</dbReference>
<keyword evidence="1" id="KW-0732">Signal</keyword>
<organism evidence="3 4">
    <name type="scientific">Acanthocheilonema viteae</name>
    <name type="common">Filarial nematode worm</name>
    <name type="synonym">Dipetalonema viteae</name>
    <dbReference type="NCBI Taxonomy" id="6277"/>
    <lineage>
        <taxon>Eukaryota</taxon>
        <taxon>Metazoa</taxon>
        <taxon>Ecdysozoa</taxon>
        <taxon>Nematoda</taxon>
        <taxon>Chromadorea</taxon>
        <taxon>Rhabditida</taxon>
        <taxon>Spirurina</taxon>
        <taxon>Spiruromorpha</taxon>
        <taxon>Filarioidea</taxon>
        <taxon>Onchocercidae</taxon>
        <taxon>Acanthocheilonema</taxon>
    </lineage>
</organism>
<sequence length="126" mass="14399">MLLFIVFAAIIVVVKSRMTEEQREIILRCHNDARSRAIRGELKNKDGIFMPHGENMPEMMIWGKTQEIGCGIAPYNKRPSNAFLFVCHYWPPGNVENELIYELGESCEDESDCDDGKCLKESGLCR</sequence>
<gene>
    <name evidence="3" type="ORF">NAV_LOCUS9478</name>
</gene>
<dbReference type="STRING" id="6277.A0A498SS75"/>
<evidence type="ECO:0000256" key="1">
    <source>
        <dbReference type="SAM" id="SignalP"/>
    </source>
</evidence>
<feature type="chain" id="PRO_5019863525" description="SCP domain-containing protein" evidence="1">
    <location>
        <begin position="17"/>
        <end position="126"/>
    </location>
</feature>